<evidence type="ECO:0000256" key="3">
    <source>
        <dbReference type="SAM" id="Phobius"/>
    </source>
</evidence>
<keyword evidence="3" id="KW-0472">Membrane</keyword>
<protein>
    <submittedName>
        <fullName evidence="4">DUF948 domain-containing protein</fullName>
    </submittedName>
</protein>
<reference evidence="4 5" key="1">
    <citation type="submission" date="2018-09" db="EMBL/GenBank/DDBJ databases">
        <title>Bacillus saliacetes sp. nov., isolated from Thai shrimp paste (Ka-pi).</title>
        <authorList>
            <person name="Daroonpunt R."/>
            <person name="Tanasupawat S."/>
            <person name="Yiamsombut S."/>
        </authorList>
    </citation>
    <scope>NUCLEOTIDE SEQUENCE [LARGE SCALE GENOMIC DNA]</scope>
    <source>
        <strain evidence="4 5">SKP7-4</strain>
    </source>
</reference>
<sequence>MLAWSAVIAAVAFSILVVYLILTLRKLMSALDETKETLHDARSAVNGITDEAEELIHSANQISADVKGKMKAVDPLIESAQDVGEMLHSVTSSVKRKTIDKRKPQTIETRDSKPVQIRLK</sequence>
<keyword evidence="3" id="KW-0812">Transmembrane</keyword>
<comment type="caution">
    <text evidence="4">The sequence shown here is derived from an EMBL/GenBank/DDBJ whole genome shotgun (WGS) entry which is preliminary data.</text>
</comment>
<feature type="transmembrane region" description="Helical" evidence="3">
    <location>
        <begin position="6"/>
        <end position="24"/>
    </location>
</feature>
<proteinExistence type="predicted"/>
<dbReference type="AlphaFoldDB" id="A0A3A1QYT9"/>
<evidence type="ECO:0000313" key="4">
    <source>
        <dbReference type="EMBL" id="RIW31369.1"/>
    </source>
</evidence>
<keyword evidence="1" id="KW-0175">Coiled coil</keyword>
<dbReference type="InterPro" id="IPR009293">
    <property type="entry name" value="UPF0478"/>
</dbReference>
<evidence type="ECO:0000313" key="5">
    <source>
        <dbReference type="Proteomes" id="UP000265801"/>
    </source>
</evidence>
<evidence type="ECO:0000256" key="2">
    <source>
        <dbReference type="SAM" id="MobiDB-lite"/>
    </source>
</evidence>
<feature type="region of interest" description="Disordered" evidence="2">
    <location>
        <begin position="94"/>
        <end position="120"/>
    </location>
</feature>
<dbReference type="EMBL" id="QXIR01000022">
    <property type="protein sequence ID" value="RIW31369.1"/>
    <property type="molecule type" value="Genomic_DNA"/>
</dbReference>
<dbReference type="PANTHER" id="PTHR40070">
    <property type="entry name" value="UPF0478 PROTEIN YTXG"/>
    <property type="match status" value="1"/>
</dbReference>
<keyword evidence="5" id="KW-1185">Reference proteome</keyword>
<feature type="coiled-coil region" evidence="1">
    <location>
        <begin position="24"/>
        <end position="51"/>
    </location>
</feature>
<dbReference type="PANTHER" id="PTHR40070:SF1">
    <property type="entry name" value="UPF0478 PROTEIN YTXG"/>
    <property type="match status" value="1"/>
</dbReference>
<dbReference type="Proteomes" id="UP000265801">
    <property type="component" value="Unassembled WGS sequence"/>
</dbReference>
<organism evidence="4 5">
    <name type="scientific">Bacillus salacetis</name>
    <dbReference type="NCBI Taxonomy" id="2315464"/>
    <lineage>
        <taxon>Bacteria</taxon>
        <taxon>Bacillati</taxon>
        <taxon>Bacillota</taxon>
        <taxon>Bacilli</taxon>
        <taxon>Bacillales</taxon>
        <taxon>Bacillaceae</taxon>
        <taxon>Bacillus</taxon>
    </lineage>
</organism>
<dbReference type="Pfam" id="PF06103">
    <property type="entry name" value="DUF948"/>
    <property type="match status" value="1"/>
</dbReference>
<dbReference type="RefSeq" id="WP_119548223.1">
    <property type="nucleotide sequence ID" value="NZ_QXIR01000022.1"/>
</dbReference>
<gene>
    <name evidence="4" type="ORF">D3H55_15465</name>
</gene>
<feature type="compositionally biased region" description="Basic and acidic residues" evidence="2">
    <location>
        <begin position="101"/>
        <end position="113"/>
    </location>
</feature>
<name>A0A3A1QYT9_9BACI</name>
<accession>A0A3A1QYT9</accession>
<keyword evidence="3" id="KW-1133">Transmembrane helix</keyword>
<evidence type="ECO:0000256" key="1">
    <source>
        <dbReference type="SAM" id="Coils"/>
    </source>
</evidence>
<dbReference type="OrthoDB" id="2661960at2"/>